<reference evidence="9" key="1">
    <citation type="journal article" date="2021" name="PeerJ">
        <title>Extensive microbial diversity within the chicken gut microbiome revealed by metagenomics and culture.</title>
        <authorList>
            <person name="Gilroy R."/>
            <person name="Ravi A."/>
            <person name="Getino M."/>
            <person name="Pursley I."/>
            <person name="Horton D.L."/>
            <person name="Alikhan N.F."/>
            <person name="Baker D."/>
            <person name="Gharbi K."/>
            <person name="Hall N."/>
            <person name="Watson M."/>
            <person name="Adriaenssens E.M."/>
            <person name="Foster-Nyarko E."/>
            <person name="Jarju S."/>
            <person name="Secka A."/>
            <person name="Antonio M."/>
            <person name="Oren A."/>
            <person name="Chaudhuri R.R."/>
            <person name="La Ragione R."/>
            <person name="Hildebrand F."/>
            <person name="Pallen M.J."/>
        </authorList>
    </citation>
    <scope>NUCLEOTIDE SEQUENCE</scope>
    <source>
        <strain evidence="9">CHK154-13316</strain>
    </source>
</reference>
<dbReference type="Pfam" id="PF07715">
    <property type="entry name" value="Plug"/>
    <property type="match status" value="1"/>
</dbReference>
<dbReference type="Gene3D" id="2.170.130.10">
    <property type="entry name" value="TonB-dependent receptor, plug domain"/>
    <property type="match status" value="1"/>
</dbReference>
<evidence type="ECO:0000313" key="9">
    <source>
        <dbReference type="EMBL" id="HJG11095.1"/>
    </source>
</evidence>
<dbReference type="SMART" id="SM00965">
    <property type="entry name" value="STN"/>
    <property type="match status" value="1"/>
</dbReference>
<evidence type="ECO:0000313" key="10">
    <source>
        <dbReference type="Proteomes" id="UP000747074"/>
    </source>
</evidence>
<dbReference type="EMBL" id="DYVL01000055">
    <property type="protein sequence ID" value="HJG11095.1"/>
    <property type="molecule type" value="Genomic_DNA"/>
</dbReference>
<evidence type="ECO:0000256" key="1">
    <source>
        <dbReference type="ARBA" id="ARBA00004571"/>
    </source>
</evidence>
<evidence type="ECO:0000256" key="7">
    <source>
        <dbReference type="PROSITE-ProRule" id="PRU01360"/>
    </source>
</evidence>
<feature type="domain" description="Secretin/TonB short N-terminal" evidence="8">
    <location>
        <begin position="54"/>
        <end position="105"/>
    </location>
</feature>
<dbReference type="NCBIfam" id="TIGR04057">
    <property type="entry name" value="SusC_RagA_signa"/>
    <property type="match status" value="1"/>
</dbReference>
<dbReference type="InterPro" id="IPR039426">
    <property type="entry name" value="TonB-dep_rcpt-like"/>
</dbReference>
<dbReference type="InterPro" id="IPR023996">
    <property type="entry name" value="TonB-dep_OMP_SusC/RagA"/>
</dbReference>
<dbReference type="Pfam" id="PF13715">
    <property type="entry name" value="CarbopepD_reg_2"/>
    <property type="match status" value="1"/>
</dbReference>
<comment type="caution">
    <text evidence="9">The sequence shown here is derived from an EMBL/GenBank/DDBJ whole genome shotgun (WGS) entry which is preliminary data.</text>
</comment>
<protein>
    <submittedName>
        <fullName evidence="9">TonB-dependent receptor</fullName>
    </submittedName>
</protein>
<evidence type="ECO:0000256" key="3">
    <source>
        <dbReference type="ARBA" id="ARBA00022452"/>
    </source>
</evidence>
<dbReference type="GO" id="GO:0009279">
    <property type="term" value="C:cell outer membrane"/>
    <property type="evidence" value="ECO:0007669"/>
    <property type="project" value="UniProtKB-SubCell"/>
</dbReference>
<sequence length="1101" mass="122458">MNLYLKTAKSTIIICCLFILQTAVFAQSNIRITIKNAEITLQNALIEVEKQSKLSVAYNQSQLSDKRQLSLNIVNQPLEAALKTILKGTGFSYKLTDKYIMIVPEKKETKSQAAKTIKGKIVDEKGEPLIGVNVAVDGTNTGTITDLDGNFSMSALANSTLKVSYIGYATQLIAVSEKEFYSITMRPDNEVLDEVVVTALGIKREVKSLTYNVQEMKAADLTTVKDASFMNSLVGKIAGVTINQSASGIGGSTRVVMRGLKSITNDNNALYVIDGIPMASMRSNQEKSFYENADGGDSDGISSINPDDIESMSVLTGAAAAALYGSQGANGVVLITTKKGEEGKLRINYSNDTQFMSPLVMPEFQTTYGSVEGEFASWGAKKDATWEPKDFFQTGFTETNSLGLSAGNDRNQTYFSAASTNARGIIPNNTYNRYNFTLRNTTELIKDKLTLDMSASYVITNDNNMMSQGQYHNPLVALYLMPRGDDLNKYKVYERYNSEKYYDVQYWPYGNQGFAIENPYWIVNRENMSNHKSRYMFSANLNYKIFDWMNVVGRMRVDNSNDVYERKIAASSDQLFASEYGNYMNMKSGYKNTYGDAMAQINKRWENWGITANLGASFNHQTYEMTNYEGHLATVPNFFSFNNISKNGANTKAEQGGYIDNNQAVFATFQLGYKSWAYLDLTARNDWFSTLANTDNERSGFFYPSVGVSAVVSEIVDLSKAYISFLKVRASYSEVGNPPMRQITMPTYTIKDGVVNTSSRLLNPDLKPERTKSVEVGMNLRMFQNLLNIDFTYYNSNTYNQFINYTMPPSTGYSDYMLNGGKVNNWGIEARLGVNANLGPVKWNSNLTFTMNRNKVVYLLPSGATNPITGEPISITEIEPFNPQGSYKMIVKEGGTLSDIYVTGLKMDYLGNVKVDANTGAIEADPNTWIKAGSAAPRFNWGWNNSFSWKGINLSFLIDARIGGVGVSATQAKMDYYGTSKTSAIVRDNGGVNINSGRVTAKDYYNVLGNGSTGVLANYVYSMTNVRLREATLGYTFPTKWFGNQIQNLTVSLICKNLFMFHNKAPFDPELSASTGTYYQGFDYFMQPSVRSIGFSVKFQY</sequence>
<dbReference type="InterPro" id="IPR008969">
    <property type="entry name" value="CarboxyPept-like_regulatory"/>
</dbReference>
<accession>A0A921I4F7</accession>
<proteinExistence type="inferred from homology"/>
<dbReference type="SUPFAM" id="SSF56935">
    <property type="entry name" value="Porins"/>
    <property type="match status" value="1"/>
</dbReference>
<dbReference type="Gene3D" id="2.60.40.1120">
    <property type="entry name" value="Carboxypeptidase-like, regulatory domain"/>
    <property type="match status" value="1"/>
</dbReference>
<keyword evidence="4 7" id="KW-0812">Transmembrane</keyword>
<keyword evidence="6 7" id="KW-0998">Cell outer membrane</keyword>
<dbReference type="InterPro" id="IPR011662">
    <property type="entry name" value="Secretin/TonB_short_N"/>
</dbReference>
<dbReference type="SUPFAM" id="SSF49464">
    <property type="entry name" value="Carboxypeptidase regulatory domain-like"/>
    <property type="match status" value="1"/>
</dbReference>
<evidence type="ECO:0000256" key="2">
    <source>
        <dbReference type="ARBA" id="ARBA00022448"/>
    </source>
</evidence>
<dbReference type="PROSITE" id="PS52016">
    <property type="entry name" value="TONB_DEPENDENT_REC_3"/>
    <property type="match status" value="1"/>
</dbReference>
<dbReference type="AlphaFoldDB" id="A0A921I4F7"/>
<dbReference type="InterPro" id="IPR023997">
    <property type="entry name" value="TonB-dep_OMP_SusC/RagA_CS"/>
</dbReference>
<keyword evidence="9" id="KW-0675">Receptor</keyword>
<gene>
    <name evidence="9" type="ORF">K8V07_04130</name>
</gene>
<reference evidence="9" key="2">
    <citation type="submission" date="2021-09" db="EMBL/GenBank/DDBJ databases">
        <authorList>
            <person name="Gilroy R."/>
        </authorList>
    </citation>
    <scope>NUCLEOTIDE SEQUENCE</scope>
    <source>
        <strain evidence="9">CHK154-13316</strain>
    </source>
</reference>
<dbReference type="InterPro" id="IPR037066">
    <property type="entry name" value="Plug_dom_sf"/>
</dbReference>
<evidence type="ECO:0000259" key="8">
    <source>
        <dbReference type="SMART" id="SM00965"/>
    </source>
</evidence>
<dbReference type="Gene3D" id="3.55.50.30">
    <property type="match status" value="1"/>
</dbReference>
<dbReference type="Proteomes" id="UP000747074">
    <property type="component" value="Unassembled WGS sequence"/>
</dbReference>
<dbReference type="InterPro" id="IPR036942">
    <property type="entry name" value="Beta-barrel_TonB_sf"/>
</dbReference>
<dbReference type="NCBIfam" id="TIGR04056">
    <property type="entry name" value="OMP_RagA_SusC"/>
    <property type="match status" value="1"/>
</dbReference>
<dbReference type="Gene3D" id="2.40.170.20">
    <property type="entry name" value="TonB-dependent receptor, beta-barrel domain"/>
    <property type="match status" value="1"/>
</dbReference>
<dbReference type="InterPro" id="IPR012910">
    <property type="entry name" value="Plug_dom"/>
</dbReference>
<dbReference type="Pfam" id="PF07660">
    <property type="entry name" value="STN"/>
    <property type="match status" value="1"/>
</dbReference>
<organism evidence="9 10">
    <name type="scientific">Bacteroides xylanisolvens</name>
    <dbReference type="NCBI Taxonomy" id="371601"/>
    <lineage>
        <taxon>Bacteria</taxon>
        <taxon>Pseudomonadati</taxon>
        <taxon>Bacteroidota</taxon>
        <taxon>Bacteroidia</taxon>
        <taxon>Bacteroidales</taxon>
        <taxon>Bacteroidaceae</taxon>
        <taxon>Bacteroides</taxon>
    </lineage>
</organism>
<keyword evidence="2 7" id="KW-0813">Transport</keyword>
<evidence type="ECO:0000256" key="4">
    <source>
        <dbReference type="ARBA" id="ARBA00022692"/>
    </source>
</evidence>
<dbReference type="FunFam" id="2.60.40.1120:FF:000003">
    <property type="entry name" value="Outer membrane protein Omp121"/>
    <property type="match status" value="1"/>
</dbReference>
<comment type="subcellular location">
    <subcellularLocation>
        <location evidence="1 7">Cell outer membrane</location>
        <topology evidence="1 7">Multi-pass membrane protein</topology>
    </subcellularLocation>
</comment>
<name>A0A921I4F7_9BACE</name>
<keyword evidence="3 7" id="KW-1134">Transmembrane beta strand</keyword>
<evidence type="ECO:0000256" key="6">
    <source>
        <dbReference type="ARBA" id="ARBA00023237"/>
    </source>
</evidence>
<comment type="similarity">
    <text evidence="7">Belongs to the TonB-dependent receptor family.</text>
</comment>
<keyword evidence="5 7" id="KW-0472">Membrane</keyword>
<evidence type="ECO:0000256" key="5">
    <source>
        <dbReference type="ARBA" id="ARBA00023136"/>
    </source>
</evidence>